<name>A0A8S5RET9_9VIRU</name>
<organism evidence="1">
    <name type="scientific">virus sp. ctkyY8</name>
    <dbReference type="NCBI Taxonomy" id="2827995"/>
    <lineage>
        <taxon>Viruses</taxon>
    </lineage>
</organism>
<dbReference type="PANTHER" id="PTHR22683">
    <property type="entry name" value="SPORULATION PROTEIN RELATED"/>
    <property type="match status" value="1"/>
</dbReference>
<protein>
    <submittedName>
        <fullName evidence="1">DNA TRANSLOCASE FTSK</fullName>
    </submittedName>
</protein>
<dbReference type="InterPro" id="IPR050206">
    <property type="entry name" value="FtsK/SpoIIIE/SftA"/>
</dbReference>
<proteinExistence type="predicted"/>
<evidence type="ECO:0000313" key="1">
    <source>
        <dbReference type="EMBL" id="DAE29492.1"/>
    </source>
</evidence>
<dbReference type="SUPFAM" id="SSF52540">
    <property type="entry name" value="P-loop containing nucleoside triphosphate hydrolases"/>
    <property type="match status" value="1"/>
</dbReference>
<reference evidence="1" key="1">
    <citation type="journal article" date="2021" name="Proc. Natl. Acad. Sci. U.S.A.">
        <title>A Catalog of Tens of Thousands of Viruses from Human Metagenomes Reveals Hidden Associations with Chronic Diseases.</title>
        <authorList>
            <person name="Tisza M.J."/>
            <person name="Buck C.B."/>
        </authorList>
    </citation>
    <scope>NUCLEOTIDE SEQUENCE</scope>
    <source>
        <strain evidence="1">CtkyY8</strain>
    </source>
</reference>
<dbReference type="InterPro" id="IPR027417">
    <property type="entry name" value="P-loop_NTPase"/>
</dbReference>
<sequence>MAFLMQSTEKIDDPTDSERYSKEYSEYLERQRAQQENAIFAMFGGRRPRKIPEPKPVKQITASQLALSLLTEISAMGRACGIHLILATQRPSVDVIPGIIKANIPARLCFATSSAVDTKVVLDGDYGAEKLSGLGDGLYIDGSGKDPIRIQTPKL</sequence>
<dbReference type="PANTHER" id="PTHR22683:SF41">
    <property type="entry name" value="DNA TRANSLOCASE FTSK"/>
    <property type="match status" value="1"/>
</dbReference>
<dbReference type="EMBL" id="BK059095">
    <property type="protein sequence ID" value="DAE29492.1"/>
    <property type="molecule type" value="Genomic_DNA"/>
</dbReference>
<accession>A0A8S5RET9</accession>
<dbReference type="Gene3D" id="3.40.50.300">
    <property type="entry name" value="P-loop containing nucleotide triphosphate hydrolases"/>
    <property type="match status" value="1"/>
</dbReference>